<dbReference type="Gene3D" id="2.60.120.200">
    <property type="match status" value="1"/>
</dbReference>
<dbReference type="EMBL" id="JAPFFF010000018">
    <property type="protein sequence ID" value="KAK8860788.1"/>
    <property type="molecule type" value="Genomic_DNA"/>
</dbReference>
<evidence type="ECO:0000313" key="9">
    <source>
        <dbReference type="Proteomes" id="UP001470230"/>
    </source>
</evidence>
<keyword evidence="9" id="KW-1185">Reference proteome</keyword>
<keyword evidence="3" id="KW-0732">Signal</keyword>
<evidence type="ECO:0000256" key="3">
    <source>
        <dbReference type="ARBA" id="ARBA00022729"/>
    </source>
</evidence>
<accession>A0ABR2IDQ7</accession>
<evidence type="ECO:0000259" key="7">
    <source>
        <dbReference type="PROSITE" id="PS51328"/>
    </source>
</evidence>
<evidence type="ECO:0000313" key="8">
    <source>
        <dbReference type="EMBL" id="KAK8860788.1"/>
    </source>
</evidence>
<feature type="domain" description="L-type lectin-like" evidence="7">
    <location>
        <begin position="9"/>
        <end position="224"/>
    </location>
</feature>
<evidence type="ECO:0000256" key="1">
    <source>
        <dbReference type="ARBA" id="ARBA00004479"/>
    </source>
</evidence>
<dbReference type="InterPro" id="IPR051136">
    <property type="entry name" value="Intracellular_Lectin-GPT"/>
</dbReference>
<protein>
    <submittedName>
        <fullName evidence="8">Protein ERGIC-53</fullName>
    </submittedName>
</protein>
<proteinExistence type="predicted"/>
<dbReference type="Proteomes" id="UP001470230">
    <property type="component" value="Unassembled WGS sequence"/>
</dbReference>
<reference evidence="8 9" key="1">
    <citation type="submission" date="2024-04" db="EMBL/GenBank/DDBJ databases">
        <title>Tritrichomonas musculus Genome.</title>
        <authorList>
            <person name="Alves-Ferreira E."/>
            <person name="Grigg M."/>
            <person name="Lorenzi H."/>
            <person name="Galac M."/>
        </authorList>
    </citation>
    <scope>NUCLEOTIDE SEQUENCE [LARGE SCALE GENOMIC DNA]</scope>
    <source>
        <strain evidence="8 9">EAF2021</strain>
    </source>
</reference>
<evidence type="ECO:0000256" key="4">
    <source>
        <dbReference type="ARBA" id="ARBA00022989"/>
    </source>
</evidence>
<name>A0ABR2IDQ7_9EUKA</name>
<keyword evidence="4 6" id="KW-1133">Transmembrane helix</keyword>
<dbReference type="CDD" id="cd07308">
    <property type="entry name" value="lectin_leg-like"/>
    <property type="match status" value="1"/>
</dbReference>
<keyword evidence="5 6" id="KW-0472">Membrane</keyword>
<sequence>MFFALFFCGKSATSADLLPPYYLTSNNISGSWQFSGGSIIQEDYVILVPPIQYYKGCAWSIIPPPSKDWLIYFHLNITVETGGGGFGIWLIESHGADGPFYGGPTNFTGVALIGALSDPSLLKLKLIESRGNETFSMFDSKSDDFDYVYNISNESIILCMNVFTSNDSKNGTFINISFLDDQFTSTEAVSRRINVSLARAWLGITASNDDKTSKIILSAARFSIFDPFVAMQHGRQKHVSIRITSPHMSPDTMPSTLRNPSFMFTKSEILSYKGEKGQISDGFNSKKSDDVLRVIDECNAAFNDVAQYKNLNGFLRQTIVPYAQSWQKRTFKIISASKNASEFFTDCFNKTKSLLFVFNQSIVSTIQKADSKIGKLNDLLFENIVEYAAANQKLNSEVVEQTSIWWISVMKYVAVVEVLAVAAFFCFQSRLNKKI</sequence>
<dbReference type="PANTHER" id="PTHR12223">
    <property type="entry name" value="VESICULAR MANNOSE-BINDING LECTIN"/>
    <property type="match status" value="1"/>
</dbReference>
<evidence type="ECO:0000256" key="5">
    <source>
        <dbReference type="ARBA" id="ARBA00023136"/>
    </source>
</evidence>
<evidence type="ECO:0000256" key="6">
    <source>
        <dbReference type="SAM" id="Phobius"/>
    </source>
</evidence>
<dbReference type="PANTHER" id="PTHR12223:SF28">
    <property type="entry name" value="LECTIN, MANNOSE BINDING 1 LIKE"/>
    <property type="match status" value="1"/>
</dbReference>
<dbReference type="Pfam" id="PF03388">
    <property type="entry name" value="Lectin_leg-like"/>
    <property type="match status" value="1"/>
</dbReference>
<organism evidence="8 9">
    <name type="scientific">Tritrichomonas musculus</name>
    <dbReference type="NCBI Taxonomy" id="1915356"/>
    <lineage>
        <taxon>Eukaryota</taxon>
        <taxon>Metamonada</taxon>
        <taxon>Parabasalia</taxon>
        <taxon>Tritrichomonadida</taxon>
        <taxon>Tritrichomonadidae</taxon>
        <taxon>Tritrichomonas</taxon>
    </lineage>
</organism>
<feature type="transmembrane region" description="Helical" evidence="6">
    <location>
        <begin position="404"/>
        <end position="427"/>
    </location>
</feature>
<gene>
    <name evidence="8" type="ORF">M9Y10_012454</name>
</gene>
<dbReference type="InterPro" id="IPR013320">
    <property type="entry name" value="ConA-like_dom_sf"/>
</dbReference>
<keyword evidence="2 6" id="KW-0812">Transmembrane</keyword>
<comment type="caution">
    <text evidence="8">The sequence shown here is derived from an EMBL/GenBank/DDBJ whole genome shotgun (WGS) entry which is preliminary data.</text>
</comment>
<dbReference type="PROSITE" id="PS51328">
    <property type="entry name" value="L_LECTIN_LIKE"/>
    <property type="match status" value="1"/>
</dbReference>
<evidence type="ECO:0000256" key="2">
    <source>
        <dbReference type="ARBA" id="ARBA00022692"/>
    </source>
</evidence>
<comment type="subcellular location">
    <subcellularLocation>
        <location evidence="1">Membrane</location>
        <topology evidence="1">Single-pass type I membrane protein</topology>
    </subcellularLocation>
</comment>
<dbReference type="InterPro" id="IPR005052">
    <property type="entry name" value="Lectin_leg"/>
</dbReference>
<dbReference type="SUPFAM" id="SSF49899">
    <property type="entry name" value="Concanavalin A-like lectins/glucanases"/>
    <property type="match status" value="1"/>
</dbReference>